<accession>A0ABQ8BT93</accession>
<reference evidence="1 2" key="1">
    <citation type="submission" date="2021-05" db="EMBL/GenBank/DDBJ databases">
        <title>Genome Assembly of Synthetic Allotetraploid Brassica napus Reveals Homoeologous Exchanges between Subgenomes.</title>
        <authorList>
            <person name="Davis J.T."/>
        </authorList>
    </citation>
    <scope>NUCLEOTIDE SEQUENCE [LARGE SCALE GENOMIC DNA]</scope>
    <source>
        <strain evidence="2">cv. Da-Ae</strain>
        <tissue evidence="1">Seedling</tissue>
    </source>
</reference>
<name>A0ABQ8BT93_BRANA</name>
<dbReference type="EMBL" id="JAGKQM010000010">
    <property type="protein sequence ID" value="KAH0908049.1"/>
    <property type="molecule type" value="Genomic_DNA"/>
</dbReference>
<dbReference type="Proteomes" id="UP000824890">
    <property type="component" value="Unassembled WGS sequence"/>
</dbReference>
<comment type="caution">
    <text evidence="1">The sequence shown here is derived from an EMBL/GenBank/DDBJ whole genome shotgun (WGS) entry which is preliminary data.</text>
</comment>
<keyword evidence="2" id="KW-1185">Reference proteome</keyword>
<gene>
    <name evidence="1" type="ORF">HID58_039876</name>
</gene>
<organism evidence="1 2">
    <name type="scientific">Brassica napus</name>
    <name type="common">Rape</name>
    <dbReference type="NCBI Taxonomy" id="3708"/>
    <lineage>
        <taxon>Eukaryota</taxon>
        <taxon>Viridiplantae</taxon>
        <taxon>Streptophyta</taxon>
        <taxon>Embryophyta</taxon>
        <taxon>Tracheophyta</taxon>
        <taxon>Spermatophyta</taxon>
        <taxon>Magnoliopsida</taxon>
        <taxon>eudicotyledons</taxon>
        <taxon>Gunneridae</taxon>
        <taxon>Pentapetalae</taxon>
        <taxon>rosids</taxon>
        <taxon>malvids</taxon>
        <taxon>Brassicales</taxon>
        <taxon>Brassicaceae</taxon>
        <taxon>Brassiceae</taxon>
        <taxon>Brassica</taxon>
    </lineage>
</organism>
<protein>
    <submittedName>
        <fullName evidence="1">Uncharacterized protein</fullName>
    </submittedName>
</protein>
<proteinExistence type="predicted"/>
<sequence length="102" mass="11671">MTSLSSLFPFLKEAASLNLPRHEYLRRFALVVVIFPRERVASEIHLPARYAIHYTRRWYAASTSDGADELCVRLRPLIEIHISGTNRHACITCIVDAARDAY</sequence>
<evidence type="ECO:0000313" key="1">
    <source>
        <dbReference type="EMBL" id="KAH0908049.1"/>
    </source>
</evidence>
<evidence type="ECO:0000313" key="2">
    <source>
        <dbReference type="Proteomes" id="UP000824890"/>
    </source>
</evidence>